<accession>A0AA46AH85</accession>
<dbReference type="AlphaFoldDB" id="A0AA46AH85"/>
<dbReference type="GO" id="GO:0042601">
    <property type="term" value="C:endospore-forming forespore"/>
    <property type="evidence" value="ECO:0007669"/>
    <property type="project" value="InterPro"/>
</dbReference>
<gene>
    <name evidence="4" type="ORF">SAMN06265361_1138</name>
</gene>
<evidence type="ECO:0000256" key="3">
    <source>
        <dbReference type="ARBA" id="ARBA00022969"/>
    </source>
</evidence>
<proteinExistence type="inferred from homology"/>
<evidence type="ECO:0000313" key="5">
    <source>
        <dbReference type="Proteomes" id="UP001157946"/>
    </source>
</evidence>
<evidence type="ECO:0000313" key="4">
    <source>
        <dbReference type="EMBL" id="SMP35456.1"/>
    </source>
</evidence>
<dbReference type="GO" id="GO:0030435">
    <property type="term" value="P:sporulation resulting in formation of a cellular spore"/>
    <property type="evidence" value="ECO:0007669"/>
    <property type="project" value="UniProtKB-KW"/>
</dbReference>
<dbReference type="NCBIfam" id="TIGR02861">
    <property type="entry name" value="SASP_H"/>
    <property type="match status" value="1"/>
</dbReference>
<keyword evidence="3" id="KW-0749">Sporulation</keyword>
<sequence>MQIDRAKEILQSPEKIAVTYRGEPVWIEMVDESAEKVRVHSESNPQEVKILPVHDLDEQRA</sequence>
<dbReference type="Pfam" id="PF08141">
    <property type="entry name" value="SspH"/>
    <property type="match status" value="1"/>
</dbReference>
<keyword evidence="5" id="KW-1185">Reference proteome</keyword>
<dbReference type="HAMAP" id="MF_00667">
    <property type="entry name" value="SspH"/>
    <property type="match status" value="1"/>
</dbReference>
<name>A0AA46AH85_9BACL</name>
<evidence type="ECO:0000256" key="1">
    <source>
        <dbReference type="ARBA" id="ARBA00004288"/>
    </source>
</evidence>
<comment type="similarity">
    <text evidence="2">Belongs to the SspH family.</text>
</comment>
<comment type="caution">
    <text evidence="4">The sequence shown here is derived from an EMBL/GenBank/DDBJ whole genome shotgun (WGS) entry which is preliminary data.</text>
</comment>
<evidence type="ECO:0000256" key="2">
    <source>
        <dbReference type="ARBA" id="ARBA00006573"/>
    </source>
</evidence>
<dbReference type="EMBL" id="FXTU01000013">
    <property type="protein sequence ID" value="SMP35456.1"/>
    <property type="molecule type" value="Genomic_DNA"/>
</dbReference>
<dbReference type="Proteomes" id="UP001157946">
    <property type="component" value="Unassembled WGS sequence"/>
</dbReference>
<dbReference type="InterPro" id="IPR012610">
    <property type="entry name" value="SASP_SspH"/>
</dbReference>
<protein>
    <submittedName>
        <fullName evidence="4">Small acid-soluble spore protein H (Minor)</fullName>
    </submittedName>
</protein>
<dbReference type="GO" id="GO:0030436">
    <property type="term" value="P:asexual sporulation"/>
    <property type="evidence" value="ECO:0007669"/>
    <property type="project" value="InterPro"/>
</dbReference>
<dbReference type="RefSeq" id="WP_022738954.1">
    <property type="nucleotide sequence ID" value="NZ_FXTU01000013.1"/>
</dbReference>
<reference evidence="4" key="1">
    <citation type="submission" date="2017-05" db="EMBL/GenBank/DDBJ databases">
        <authorList>
            <person name="Varghese N."/>
            <person name="Submissions S."/>
        </authorList>
    </citation>
    <scope>NUCLEOTIDE SEQUENCE</scope>
    <source>
        <strain evidence="4">DSM 45262</strain>
    </source>
</reference>
<organism evidence="4 5">
    <name type="scientific">Laceyella tengchongensis</name>
    <dbReference type="NCBI Taxonomy" id="574699"/>
    <lineage>
        <taxon>Bacteria</taxon>
        <taxon>Bacillati</taxon>
        <taxon>Bacillota</taxon>
        <taxon>Bacilli</taxon>
        <taxon>Bacillales</taxon>
        <taxon>Thermoactinomycetaceae</taxon>
        <taxon>Laceyella</taxon>
    </lineage>
</organism>
<comment type="subcellular location">
    <subcellularLocation>
        <location evidence="1">Spore core</location>
    </subcellularLocation>
</comment>